<evidence type="ECO:0000313" key="1">
    <source>
        <dbReference type="EMBL" id="QDG52705.1"/>
    </source>
</evidence>
<organism evidence="1 2">
    <name type="scientific">Persicimonas caeni</name>
    <dbReference type="NCBI Taxonomy" id="2292766"/>
    <lineage>
        <taxon>Bacteria</taxon>
        <taxon>Deltaproteobacteria</taxon>
        <taxon>Bradymonadales</taxon>
        <taxon>Bradymonadaceae</taxon>
        <taxon>Persicimonas</taxon>
    </lineage>
</organism>
<evidence type="ECO:0000313" key="2">
    <source>
        <dbReference type="Proteomes" id="UP000315995"/>
    </source>
</evidence>
<accession>A0A5B8Y9Z9</accession>
<dbReference type="EMBL" id="CP041186">
    <property type="protein sequence ID" value="QDG52705.1"/>
    <property type="molecule type" value="Genomic_DNA"/>
</dbReference>
<gene>
    <name evidence="1" type="ORF">FIV42_18760</name>
</gene>
<sequence>MLARYFTTLDSTHRVGGRGQASLRVRHGGKFYRRTTEADAMLTQVLVAYRYRLAERLSLVFDADVKDRTERLSRLDYNRGGVRLGLGWAPEKWRLSARAGWRYFAYKPVAALSSQGPQFDALVRRYFTDTLAGQASYSLTERQFDDGRQDTFHVGRLGLVYRSDIFVDASYVLSINRSPLDSQDLTRHGMEVTLTAPLFEKFYGSSKLQLQRTAVAEESGPDALFFVDEENRNVVVMSLARPIGEQWEVEGRWSMYIEEFDDAQPTGGVQLDYSRQTFLLAVGWGFE</sequence>
<dbReference type="AlphaFoldDB" id="A0A4Y6PY65"/>
<accession>A0A4Y6PY65</accession>
<evidence type="ECO:0008006" key="3">
    <source>
        <dbReference type="Google" id="ProtNLM"/>
    </source>
</evidence>
<keyword evidence="2" id="KW-1185">Reference proteome</keyword>
<name>A0A4Y6PY65_PERCE</name>
<dbReference type="OrthoDB" id="5494021at2"/>
<proteinExistence type="predicted"/>
<reference evidence="1 2" key="1">
    <citation type="submission" date="2019-06" db="EMBL/GenBank/DDBJ databases">
        <title>Persicimonas caeni gen. nov., sp. nov., a predatory bacterium isolated from solar saltern.</title>
        <authorList>
            <person name="Wang S."/>
        </authorList>
    </citation>
    <scope>NUCLEOTIDE SEQUENCE [LARGE SCALE GENOMIC DNA]</scope>
    <source>
        <strain evidence="1 2">YN101</strain>
    </source>
</reference>
<protein>
    <recommendedName>
        <fullName evidence="3">DUF481 domain-containing protein</fullName>
    </recommendedName>
</protein>
<dbReference type="Proteomes" id="UP000315995">
    <property type="component" value="Chromosome"/>
</dbReference>